<keyword evidence="4" id="KW-1185">Reference proteome</keyword>
<dbReference type="AlphaFoldDB" id="A0AAN6Y5V0"/>
<proteinExistence type="predicted"/>
<feature type="coiled-coil region" evidence="1">
    <location>
        <begin position="112"/>
        <end position="139"/>
    </location>
</feature>
<evidence type="ECO:0000313" key="4">
    <source>
        <dbReference type="Proteomes" id="UP001301769"/>
    </source>
</evidence>
<sequence length="422" mass="47486">MPGNGQPGCNVHWSVSDILSTWPSLEYLPRPETPREYSKAYAQWKKEYSQWKGLKCSRQKGAYFCRRHGKWITCTELLSGEARPQHEDKEGNRKYRCPPSHYEWEEWEKEFVQQHSAHVKALEKQMAETEEAYQTVEVADPSQRLESGLDQLHIGSSPRGEEAAYAYQQQDYYAGQSPYVESSTVEVAGPGQRLEPELDQHHIGSSPRGEEAAYAYQQQDYYAGQSAYVGSSTVEVADPGQRLESELDQHHIGSSPRGEEGAYAYQQQDYYAGQSSYGEPSSFAGTAHRSDKISQKRESKSSSSRSGPQYSTKGHRSKGSKSHSSKDSRSSKSTRATYSTTASSPPSESYLTQPIPATASDNRGEDLGPNDYSEPDTNSYQEDEDQDNIVLVWESLHWLEREIQISPRACVLQIVAEHCHLS</sequence>
<gene>
    <name evidence="3" type="ORF">QBC37DRAFT_400826</name>
</gene>
<evidence type="ECO:0000256" key="2">
    <source>
        <dbReference type="SAM" id="MobiDB-lite"/>
    </source>
</evidence>
<name>A0AAN6Y5V0_9PEZI</name>
<protein>
    <submittedName>
        <fullName evidence="3">Uncharacterized protein</fullName>
    </submittedName>
</protein>
<feature type="compositionally biased region" description="Basic residues" evidence="2">
    <location>
        <begin position="313"/>
        <end position="323"/>
    </location>
</feature>
<evidence type="ECO:0000256" key="1">
    <source>
        <dbReference type="SAM" id="Coils"/>
    </source>
</evidence>
<feature type="region of interest" description="Disordered" evidence="2">
    <location>
        <begin position="273"/>
        <end position="385"/>
    </location>
</feature>
<comment type="caution">
    <text evidence="3">The sequence shown here is derived from an EMBL/GenBank/DDBJ whole genome shotgun (WGS) entry which is preliminary data.</text>
</comment>
<dbReference type="Proteomes" id="UP001301769">
    <property type="component" value="Unassembled WGS sequence"/>
</dbReference>
<keyword evidence="1" id="KW-0175">Coiled coil</keyword>
<reference evidence="3" key="1">
    <citation type="journal article" date="2023" name="Mol. Phylogenet. Evol.">
        <title>Genome-scale phylogeny and comparative genomics of the fungal order Sordariales.</title>
        <authorList>
            <person name="Hensen N."/>
            <person name="Bonometti L."/>
            <person name="Westerberg I."/>
            <person name="Brannstrom I.O."/>
            <person name="Guillou S."/>
            <person name="Cros-Aarteil S."/>
            <person name="Calhoun S."/>
            <person name="Haridas S."/>
            <person name="Kuo A."/>
            <person name="Mondo S."/>
            <person name="Pangilinan J."/>
            <person name="Riley R."/>
            <person name="LaButti K."/>
            <person name="Andreopoulos B."/>
            <person name="Lipzen A."/>
            <person name="Chen C."/>
            <person name="Yan M."/>
            <person name="Daum C."/>
            <person name="Ng V."/>
            <person name="Clum A."/>
            <person name="Steindorff A."/>
            <person name="Ohm R.A."/>
            <person name="Martin F."/>
            <person name="Silar P."/>
            <person name="Natvig D.O."/>
            <person name="Lalanne C."/>
            <person name="Gautier V."/>
            <person name="Ament-Velasquez S.L."/>
            <person name="Kruys A."/>
            <person name="Hutchinson M.I."/>
            <person name="Powell A.J."/>
            <person name="Barry K."/>
            <person name="Miller A.N."/>
            <person name="Grigoriev I.V."/>
            <person name="Debuchy R."/>
            <person name="Gladieux P."/>
            <person name="Hiltunen Thoren M."/>
            <person name="Johannesson H."/>
        </authorList>
    </citation>
    <scope>NUCLEOTIDE SEQUENCE</scope>
    <source>
        <strain evidence="3">PSN293</strain>
    </source>
</reference>
<accession>A0AAN6Y5V0</accession>
<dbReference type="EMBL" id="MU858113">
    <property type="protein sequence ID" value="KAK4213213.1"/>
    <property type="molecule type" value="Genomic_DNA"/>
</dbReference>
<reference evidence="3" key="2">
    <citation type="submission" date="2023-05" db="EMBL/GenBank/DDBJ databases">
        <authorList>
            <consortium name="Lawrence Berkeley National Laboratory"/>
            <person name="Steindorff A."/>
            <person name="Hensen N."/>
            <person name="Bonometti L."/>
            <person name="Westerberg I."/>
            <person name="Brannstrom I.O."/>
            <person name="Guillou S."/>
            <person name="Cros-Aarteil S."/>
            <person name="Calhoun S."/>
            <person name="Haridas S."/>
            <person name="Kuo A."/>
            <person name="Mondo S."/>
            <person name="Pangilinan J."/>
            <person name="Riley R."/>
            <person name="Labutti K."/>
            <person name="Andreopoulos B."/>
            <person name="Lipzen A."/>
            <person name="Chen C."/>
            <person name="Yanf M."/>
            <person name="Daum C."/>
            <person name="Ng V."/>
            <person name="Clum A."/>
            <person name="Ohm R."/>
            <person name="Martin F."/>
            <person name="Silar P."/>
            <person name="Natvig D."/>
            <person name="Lalanne C."/>
            <person name="Gautier V."/>
            <person name="Ament-Velasquez S.L."/>
            <person name="Kruys A."/>
            <person name="Hutchinson M.I."/>
            <person name="Powell A.J."/>
            <person name="Barry K."/>
            <person name="Miller A.N."/>
            <person name="Grigoriev I.V."/>
            <person name="Debuchy R."/>
            <person name="Gladieux P."/>
            <person name="Thoren M.H."/>
            <person name="Johannesson H."/>
        </authorList>
    </citation>
    <scope>NUCLEOTIDE SEQUENCE</scope>
    <source>
        <strain evidence="3">PSN293</strain>
    </source>
</reference>
<evidence type="ECO:0000313" key="3">
    <source>
        <dbReference type="EMBL" id="KAK4213213.1"/>
    </source>
</evidence>
<feature type="compositionally biased region" description="Low complexity" evidence="2">
    <location>
        <begin position="331"/>
        <end position="350"/>
    </location>
</feature>
<feature type="compositionally biased region" description="Basic and acidic residues" evidence="2">
    <location>
        <begin position="288"/>
        <end position="300"/>
    </location>
</feature>
<organism evidence="3 4">
    <name type="scientific">Rhypophila decipiens</name>
    <dbReference type="NCBI Taxonomy" id="261697"/>
    <lineage>
        <taxon>Eukaryota</taxon>
        <taxon>Fungi</taxon>
        <taxon>Dikarya</taxon>
        <taxon>Ascomycota</taxon>
        <taxon>Pezizomycotina</taxon>
        <taxon>Sordariomycetes</taxon>
        <taxon>Sordariomycetidae</taxon>
        <taxon>Sordariales</taxon>
        <taxon>Naviculisporaceae</taxon>
        <taxon>Rhypophila</taxon>
    </lineage>
</organism>